<keyword evidence="1" id="KW-0472">Membrane</keyword>
<protein>
    <submittedName>
        <fullName evidence="2">Uncharacterized protein</fullName>
    </submittedName>
</protein>
<proteinExistence type="predicted"/>
<keyword evidence="1" id="KW-1133">Transmembrane helix</keyword>
<accession>A0A6C0B1L2</accession>
<keyword evidence="1" id="KW-0812">Transmembrane</keyword>
<sequence length="55" mass="6119">MFTVLFWISSLLFIGLSFYLLRSKGGSPLFYAQVFAGCAMFATSKIGRTFLGLEN</sequence>
<organism evidence="2">
    <name type="scientific">viral metagenome</name>
    <dbReference type="NCBI Taxonomy" id="1070528"/>
    <lineage>
        <taxon>unclassified sequences</taxon>
        <taxon>metagenomes</taxon>
        <taxon>organismal metagenomes</taxon>
    </lineage>
</organism>
<evidence type="ECO:0000256" key="1">
    <source>
        <dbReference type="SAM" id="Phobius"/>
    </source>
</evidence>
<feature type="transmembrane region" description="Helical" evidence="1">
    <location>
        <begin position="6"/>
        <end position="22"/>
    </location>
</feature>
<reference evidence="2" key="1">
    <citation type="journal article" date="2020" name="Nature">
        <title>Giant virus diversity and host interactions through global metagenomics.</title>
        <authorList>
            <person name="Schulz F."/>
            <person name="Roux S."/>
            <person name="Paez-Espino D."/>
            <person name="Jungbluth S."/>
            <person name="Walsh D.A."/>
            <person name="Denef V.J."/>
            <person name="McMahon K.D."/>
            <person name="Konstantinidis K.T."/>
            <person name="Eloe-Fadrosh E.A."/>
            <person name="Kyrpides N.C."/>
            <person name="Woyke T."/>
        </authorList>
    </citation>
    <scope>NUCLEOTIDE SEQUENCE</scope>
    <source>
        <strain evidence="2">GVMAG-M-3300009185-7</strain>
    </source>
</reference>
<dbReference type="AlphaFoldDB" id="A0A6C0B1L2"/>
<name>A0A6C0B1L2_9ZZZZ</name>
<evidence type="ECO:0000313" key="2">
    <source>
        <dbReference type="EMBL" id="QHS86097.1"/>
    </source>
</evidence>
<dbReference type="EMBL" id="MN739051">
    <property type="protein sequence ID" value="QHS86097.1"/>
    <property type="molecule type" value="Genomic_DNA"/>
</dbReference>